<dbReference type="PANTHER" id="PTHR45638">
    <property type="entry name" value="CYCLIC NUCLEOTIDE-GATED CATION CHANNEL SUBUNIT A"/>
    <property type="match status" value="1"/>
</dbReference>
<dbReference type="InterPro" id="IPR000595">
    <property type="entry name" value="cNMP-bd_dom"/>
</dbReference>
<evidence type="ECO:0000256" key="14">
    <source>
        <dbReference type="ARBA" id="ARBA00034430"/>
    </source>
</evidence>
<dbReference type="GO" id="GO:0007601">
    <property type="term" value="P:visual perception"/>
    <property type="evidence" value="ECO:0007669"/>
    <property type="project" value="UniProtKB-KW"/>
</dbReference>
<sequence length="419" mass="48408">MKSWFCRSIDCHSNEYLLWLSLVALCFAYNAVVIPLRSSFVVQKSSNLSYWILFDYVCDLLYLMDIVLVKTRLQIEQNGIRITDVGILRKYYFKRWVFLTDLFSLLPLDLLYLYPPLRFKPILRLPRLFKFPSFWELFERADSACENPFALRICKLYSYVLYMIHCNACIYYLLSCWIGIGSNVFLYDGCGNPYLRCFYFATKLGISVGNNPDPTNVIECLYMICCWMVGTFAFAMLLGQACKQFGVPDELQDKVRQWFTYAWKEQRALSESDALCKLPVNLQVDMAISVNYETLRKVELFRDCEKGLLRDLMLKLKSVIYLPGDYICRKNEISLEMYIVNKGTLLVLAGGERNELLSVLGAGSVFGEIGLLAMRGMNRRTADVLSKGFSTLFVLSKHDFYDTMKDYPAAKGHLEAKAK</sequence>
<evidence type="ECO:0000256" key="16">
    <source>
        <dbReference type="SAM" id="Phobius"/>
    </source>
</evidence>
<dbReference type="GO" id="GO:0017071">
    <property type="term" value="C:intracellular cyclic nucleotide activated cation channel complex"/>
    <property type="evidence" value="ECO:0007669"/>
    <property type="project" value="TreeGrafter"/>
</dbReference>
<dbReference type="GO" id="GO:0044877">
    <property type="term" value="F:protein-containing complex binding"/>
    <property type="evidence" value="ECO:0007669"/>
    <property type="project" value="TreeGrafter"/>
</dbReference>
<organism evidence="18 19">
    <name type="scientific">Trichuris trichiura</name>
    <name type="common">Whipworm</name>
    <name type="synonym">Trichocephalus trichiurus</name>
    <dbReference type="NCBI Taxonomy" id="36087"/>
    <lineage>
        <taxon>Eukaryota</taxon>
        <taxon>Metazoa</taxon>
        <taxon>Ecdysozoa</taxon>
        <taxon>Nematoda</taxon>
        <taxon>Enoplea</taxon>
        <taxon>Dorylaimia</taxon>
        <taxon>Trichinellida</taxon>
        <taxon>Trichuridae</taxon>
        <taxon>Trichuris</taxon>
    </lineage>
</organism>
<evidence type="ECO:0000256" key="8">
    <source>
        <dbReference type="ARBA" id="ARBA00022992"/>
    </source>
</evidence>
<dbReference type="GO" id="GO:0005222">
    <property type="term" value="F:intracellularly cAMP-activated cation channel activity"/>
    <property type="evidence" value="ECO:0007669"/>
    <property type="project" value="TreeGrafter"/>
</dbReference>
<dbReference type="InterPro" id="IPR050866">
    <property type="entry name" value="CNG_cation_channel"/>
</dbReference>
<feature type="transmembrane region" description="Helical" evidence="16">
    <location>
        <begin position="221"/>
        <end position="239"/>
    </location>
</feature>
<dbReference type="FunFam" id="1.10.287.630:FF:000001">
    <property type="entry name" value="Cyclic nucleotide-gated channel alpha 3"/>
    <property type="match status" value="1"/>
</dbReference>
<evidence type="ECO:0000256" key="15">
    <source>
        <dbReference type="ARBA" id="ARBA00036239"/>
    </source>
</evidence>
<keyword evidence="5 16" id="KW-0812">Transmembrane</keyword>
<dbReference type="OrthoDB" id="421226at2759"/>
<feature type="transmembrane region" description="Helical" evidence="16">
    <location>
        <begin position="16"/>
        <end position="36"/>
    </location>
</feature>
<keyword evidence="11" id="KW-1071">Ligand-gated ion channel</keyword>
<dbReference type="GO" id="GO:0005886">
    <property type="term" value="C:plasma membrane"/>
    <property type="evidence" value="ECO:0007669"/>
    <property type="project" value="TreeGrafter"/>
</dbReference>
<dbReference type="CDD" id="cd00038">
    <property type="entry name" value="CAP_ED"/>
    <property type="match status" value="1"/>
</dbReference>
<reference evidence="18" key="2">
    <citation type="submission" date="2014-03" db="EMBL/GenBank/DDBJ databases">
        <title>The whipworm genome and dual-species transcriptomics of an intimate host-pathogen interaction.</title>
        <authorList>
            <person name="Foth B.J."/>
            <person name="Tsai I.J."/>
            <person name="Reid A.J."/>
            <person name="Bancroft A.J."/>
            <person name="Nichol S."/>
            <person name="Tracey A."/>
            <person name="Holroyd N."/>
            <person name="Cotton J.A."/>
            <person name="Stanley E.J."/>
            <person name="Zarowiecki M."/>
            <person name="Liu J.Z."/>
            <person name="Huckvale T."/>
            <person name="Cooper P.J."/>
            <person name="Grencis R.K."/>
            <person name="Berriman M."/>
        </authorList>
    </citation>
    <scope>NUCLEOTIDE SEQUENCE [LARGE SCALE GENOMIC DNA]</scope>
</reference>
<dbReference type="EMBL" id="HG805871">
    <property type="protein sequence ID" value="CDW53871.1"/>
    <property type="molecule type" value="Genomic_DNA"/>
</dbReference>
<evidence type="ECO:0000256" key="13">
    <source>
        <dbReference type="ARBA" id="ARBA00023305"/>
    </source>
</evidence>
<evidence type="ECO:0000256" key="11">
    <source>
        <dbReference type="ARBA" id="ARBA00023286"/>
    </source>
</evidence>
<keyword evidence="2" id="KW-0813">Transport</keyword>
<evidence type="ECO:0000256" key="5">
    <source>
        <dbReference type="ARBA" id="ARBA00022692"/>
    </source>
</evidence>
<feature type="transmembrane region" description="Helical" evidence="16">
    <location>
        <begin position="159"/>
        <end position="180"/>
    </location>
</feature>
<dbReference type="InterPro" id="IPR018490">
    <property type="entry name" value="cNMP-bd_dom_sf"/>
</dbReference>
<comment type="catalytic activity">
    <reaction evidence="15">
        <text>Na(+)(in) = Na(+)(out)</text>
        <dbReference type="Rhea" id="RHEA:34963"/>
        <dbReference type="ChEBI" id="CHEBI:29101"/>
    </reaction>
</comment>
<evidence type="ECO:0000259" key="17">
    <source>
        <dbReference type="PROSITE" id="PS50042"/>
    </source>
</evidence>
<comment type="subcellular location">
    <subcellularLocation>
        <location evidence="1">Membrane</location>
        <topology evidence="1">Multi-pass membrane protein</topology>
    </subcellularLocation>
</comment>
<evidence type="ECO:0000256" key="4">
    <source>
        <dbReference type="ARBA" id="ARBA00022606"/>
    </source>
</evidence>
<dbReference type="AlphaFoldDB" id="A0A077Z1C1"/>
<keyword evidence="6" id="KW-0547">Nucleotide-binding</keyword>
<evidence type="ECO:0000256" key="10">
    <source>
        <dbReference type="ARBA" id="ARBA00023136"/>
    </source>
</evidence>
<feature type="transmembrane region" description="Helical" evidence="16">
    <location>
        <begin position="48"/>
        <end position="69"/>
    </location>
</feature>
<keyword evidence="3" id="KW-0140">cGMP</keyword>
<keyword evidence="13" id="KW-0844">Vision</keyword>
<evidence type="ECO:0000256" key="12">
    <source>
        <dbReference type="ARBA" id="ARBA00023303"/>
    </source>
</evidence>
<name>A0A077Z1C1_TRITR</name>
<evidence type="ECO:0000256" key="3">
    <source>
        <dbReference type="ARBA" id="ARBA00022535"/>
    </source>
</evidence>
<dbReference type="InterPro" id="IPR018488">
    <property type="entry name" value="cNMP-bd_CS"/>
</dbReference>
<dbReference type="Pfam" id="PF00027">
    <property type="entry name" value="cNMP_binding"/>
    <property type="match status" value="1"/>
</dbReference>
<evidence type="ECO:0000256" key="7">
    <source>
        <dbReference type="ARBA" id="ARBA00022989"/>
    </source>
</evidence>
<dbReference type="Proteomes" id="UP000030665">
    <property type="component" value="Unassembled WGS sequence"/>
</dbReference>
<dbReference type="InterPro" id="IPR014710">
    <property type="entry name" value="RmlC-like_jellyroll"/>
</dbReference>
<dbReference type="STRING" id="36087.A0A077Z1C1"/>
<dbReference type="Gene3D" id="1.10.287.70">
    <property type="match status" value="1"/>
</dbReference>
<dbReference type="GO" id="GO:0005223">
    <property type="term" value="F:intracellularly cGMP-activated cation channel activity"/>
    <property type="evidence" value="ECO:0007669"/>
    <property type="project" value="TreeGrafter"/>
</dbReference>
<dbReference type="PANTHER" id="PTHR45638:SF1">
    <property type="entry name" value="CYCLIC NUCLEOTIDE-GATED ION CHANNEL SUBUNIT B, ISOFORM A"/>
    <property type="match status" value="1"/>
</dbReference>
<keyword evidence="7 16" id="KW-1133">Transmembrane helix</keyword>
<dbReference type="FunFam" id="2.60.120.10:FF:000020">
    <property type="entry name" value="Cyclic nucleotide-gated channel beta 3"/>
    <property type="match status" value="1"/>
</dbReference>
<evidence type="ECO:0000256" key="2">
    <source>
        <dbReference type="ARBA" id="ARBA00022448"/>
    </source>
</evidence>
<dbReference type="Gene3D" id="2.60.120.10">
    <property type="entry name" value="Jelly Rolls"/>
    <property type="match status" value="1"/>
</dbReference>
<comment type="catalytic activity">
    <reaction evidence="14">
        <text>K(+)(in) = K(+)(out)</text>
        <dbReference type="Rhea" id="RHEA:29463"/>
        <dbReference type="ChEBI" id="CHEBI:29103"/>
    </reaction>
</comment>
<dbReference type="Gene3D" id="1.10.287.630">
    <property type="entry name" value="Helix hairpin bin"/>
    <property type="match status" value="1"/>
</dbReference>
<dbReference type="FunFam" id="1.10.287.70:FF:000072">
    <property type="entry name" value="Cyclic nucleotide gated channel beta 3"/>
    <property type="match status" value="1"/>
</dbReference>
<reference evidence="18" key="1">
    <citation type="submission" date="2014-01" db="EMBL/GenBank/DDBJ databases">
        <authorList>
            <person name="Aslett M."/>
        </authorList>
    </citation>
    <scope>NUCLEOTIDE SEQUENCE</scope>
</reference>
<proteinExistence type="predicted"/>
<keyword evidence="19" id="KW-1185">Reference proteome</keyword>
<dbReference type="SUPFAM" id="SSF51206">
    <property type="entry name" value="cAMP-binding domain-like"/>
    <property type="match status" value="1"/>
</dbReference>
<evidence type="ECO:0000256" key="9">
    <source>
        <dbReference type="ARBA" id="ARBA00023065"/>
    </source>
</evidence>
<dbReference type="SMART" id="SM00100">
    <property type="entry name" value="cNMP"/>
    <property type="match status" value="1"/>
</dbReference>
<keyword evidence="9" id="KW-0406">Ion transport</keyword>
<gene>
    <name evidence="18" type="ORF">TTRE_0000213801</name>
</gene>
<keyword evidence="8" id="KW-0142">cGMP-binding</keyword>
<evidence type="ECO:0000313" key="18">
    <source>
        <dbReference type="EMBL" id="CDW53871.1"/>
    </source>
</evidence>
<dbReference type="PROSITE" id="PS00889">
    <property type="entry name" value="CNMP_BINDING_2"/>
    <property type="match status" value="1"/>
</dbReference>
<keyword evidence="12" id="KW-0407">Ion channel</keyword>
<evidence type="ECO:0000256" key="6">
    <source>
        <dbReference type="ARBA" id="ARBA00022741"/>
    </source>
</evidence>
<keyword evidence="4" id="KW-0716">Sensory transduction</keyword>
<dbReference type="InterPro" id="IPR005821">
    <property type="entry name" value="Ion_trans_dom"/>
</dbReference>
<accession>A0A077Z1C1</accession>
<evidence type="ECO:0000313" key="19">
    <source>
        <dbReference type="Proteomes" id="UP000030665"/>
    </source>
</evidence>
<protein>
    <submittedName>
        <fullName evidence="18">cNMP binding domain containing protein</fullName>
    </submittedName>
</protein>
<keyword evidence="10 16" id="KW-0472">Membrane</keyword>
<evidence type="ECO:0000256" key="1">
    <source>
        <dbReference type="ARBA" id="ARBA00004141"/>
    </source>
</evidence>
<dbReference type="GO" id="GO:0030553">
    <property type="term" value="F:cGMP binding"/>
    <property type="evidence" value="ECO:0007669"/>
    <property type="project" value="UniProtKB-KW"/>
</dbReference>
<feature type="domain" description="Cyclic nucleotide-binding" evidence="17">
    <location>
        <begin position="300"/>
        <end position="404"/>
    </location>
</feature>
<dbReference type="Pfam" id="PF00520">
    <property type="entry name" value="Ion_trans"/>
    <property type="match status" value="1"/>
</dbReference>
<dbReference type="PROSITE" id="PS50042">
    <property type="entry name" value="CNMP_BINDING_3"/>
    <property type="match status" value="1"/>
</dbReference>
<dbReference type="SUPFAM" id="SSF81324">
    <property type="entry name" value="Voltage-gated potassium channels"/>
    <property type="match status" value="1"/>
</dbReference>